<keyword evidence="4" id="KW-0809">Transit peptide</keyword>
<evidence type="ECO:0000256" key="5">
    <source>
        <dbReference type="ARBA" id="ARBA00022982"/>
    </source>
</evidence>
<dbReference type="GO" id="GO:0022900">
    <property type="term" value="P:electron transport chain"/>
    <property type="evidence" value="ECO:0007669"/>
    <property type="project" value="InterPro"/>
</dbReference>
<dbReference type="Proteomes" id="UP000564885">
    <property type="component" value="Unassembled WGS sequence"/>
</dbReference>
<evidence type="ECO:0008006" key="10">
    <source>
        <dbReference type="Google" id="ProtNLM"/>
    </source>
</evidence>
<keyword evidence="3" id="KW-0679">Respiratory chain</keyword>
<evidence type="ECO:0000256" key="6">
    <source>
        <dbReference type="ARBA" id="ARBA00023136"/>
    </source>
</evidence>
<evidence type="ECO:0000256" key="7">
    <source>
        <dbReference type="SAM" id="MobiDB-lite"/>
    </source>
</evidence>
<keyword evidence="9" id="KW-1185">Reference proteome</keyword>
<reference evidence="8 9" key="1">
    <citation type="submission" date="2020-04" db="EMBL/GenBank/DDBJ databases">
        <title>Enterovirga sp. isolate from soil.</title>
        <authorList>
            <person name="Chea S."/>
            <person name="Kim D.-U."/>
        </authorList>
    </citation>
    <scope>NUCLEOTIDE SEQUENCE [LARGE SCALE GENOMIC DNA]</scope>
    <source>
        <strain evidence="8 9">DB1703</strain>
    </source>
</reference>
<dbReference type="EMBL" id="JABEPP010000007">
    <property type="protein sequence ID" value="NNM75186.1"/>
    <property type="molecule type" value="Genomic_DNA"/>
</dbReference>
<evidence type="ECO:0000256" key="1">
    <source>
        <dbReference type="ARBA" id="ARBA00004370"/>
    </source>
</evidence>
<dbReference type="Gene3D" id="3.30.160.190">
    <property type="entry name" value="atu1810 like domain"/>
    <property type="match status" value="1"/>
</dbReference>
<keyword evidence="5" id="KW-0249">Electron transport</keyword>
<evidence type="ECO:0000313" key="9">
    <source>
        <dbReference type="Proteomes" id="UP000564885"/>
    </source>
</evidence>
<evidence type="ECO:0000256" key="4">
    <source>
        <dbReference type="ARBA" id="ARBA00022946"/>
    </source>
</evidence>
<sequence length="294" mass="32282">MEQIRTEIIGLDHIPALLEAAGLTGKPDPFKPAAYPAVAASHWRGDEQAIIFRRGRAPMTSGSAGAREWVLRFERRTAPFIEPLMGWTGGEEPLAQIELTFDSREAAIRYAEREGLSYRVEGEALAATAEQRREEKRREESANLFATAAALAWMDPCYGIASLGKRPDFDRALTNPAAVYAAPSEVLNDPSLSTEDKREILRRWAWDEWLLEVAADEAMAGGEPSRLDEVKAALVELDRSEKTVLLIAQNASASAAAQDFSGASDRNEFSVARRRSWGERPGSAPFGADSKHLA</sequence>
<keyword evidence="2" id="KW-0813">Transport</keyword>
<comment type="subcellular location">
    <subcellularLocation>
        <location evidence="1">Membrane</location>
    </subcellularLocation>
</comment>
<dbReference type="RefSeq" id="WP_171220678.1">
    <property type="nucleotide sequence ID" value="NZ_JABEPP010000007.1"/>
</dbReference>
<feature type="region of interest" description="Disordered" evidence="7">
    <location>
        <begin position="272"/>
        <end position="294"/>
    </location>
</feature>
<keyword evidence="6" id="KW-0472">Membrane</keyword>
<name>A0A849I5P4_9HYPH</name>
<gene>
    <name evidence="8" type="ORF">HJG44_22760</name>
</gene>
<dbReference type="GO" id="GO:0016020">
    <property type="term" value="C:membrane"/>
    <property type="evidence" value="ECO:0007669"/>
    <property type="project" value="UniProtKB-SubCell"/>
</dbReference>
<evidence type="ECO:0000256" key="2">
    <source>
        <dbReference type="ARBA" id="ARBA00022448"/>
    </source>
</evidence>
<protein>
    <recommendedName>
        <fullName evidence="10">ETC complex I subunit</fullName>
    </recommendedName>
</protein>
<dbReference type="Pfam" id="PF04800">
    <property type="entry name" value="NDUS4"/>
    <property type="match status" value="1"/>
</dbReference>
<comment type="caution">
    <text evidence="8">The sequence shown here is derived from an EMBL/GenBank/DDBJ whole genome shotgun (WGS) entry which is preliminary data.</text>
</comment>
<organism evidence="8 9">
    <name type="scientific">Enterovirga aerilata</name>
    <dbReference type="NCBI Taxonomy" id="2730920"/>
    <lineage>
        <taxon>Bacteria</taxon>
        <taxon>Pseudomonadati</taxon>
        <taxon>Pseudomonadota</taxon>
        <taxon>Alphaproteobacteria</taxon>
        <taxon>Hyphomicrobiales</taxon>
        <taxon>Methylobacteriaceae</taxon>
        <taxon>Enterovirga</taxon>
    </lineage>
</organism>
<accession>A0A849I5P4</accession>
<dbReference type="AlphaFoldDB" id="A0A849I5P4"/>
<proteinExistence type="predicted"/>
<evidence type="ECO:0000256" key="3">
    <source>
        <dbReference type="ARBA" id="ARBA00022660"/>
    </source>
</evidence>
<dbReference type="InterPro" id="IPR038532">
    <property type="entry name" value="NDUFS4-like_sf"/>
</dbReference>
<evidence type="ECO:0000313" key="8">
    <source>
        <dbReference type="EMBL" id="NNM75186.1"/>
    </source>
</evidence>
<dbReference type="InterPro" id="IPR006885">
    <property type="entry name" value="NADH_UbQ_FeS_4_mit-like"/>
</dbReference>